<evidence type="ECO:0000313" key="2">
    <source>
        <dbReference type="EMBL" id="GAA2256610.1"/>
    </source>
</evidence>
<reference evidence="2 3" key="1">
    <citation type="journal article" date="2019" name="Int. J. Syst. Evol. Microbiol.">
        <title>The Global Catalogue of Microorganisms (GCM) 10K type strain sequencing project: providing services to taxonomists for standard genome sequencing and annotation.</title>
        <authorList>
            <consortium name="The Broad Institute Genomics Platform"/>
            <consortium name="The Broad Institute Genome Sequencing Center for Infectious Disease"/>
            <person name="Wu L."/>
            <person name="Ma J."/>
        </authorList>
    </citation>
    <scope>NUCLEOTIDE SEQUENCE [LARGE SCALE GENOMIC DNA]</scope>
    <source>
        <strain evidence="2 3">JCM 3053</strain>
    </source>
</reference>
<gene>
    <name evidence="2" type="ORF">GCM10010104_62060</name>
</gene>
<organism evidence="2 3">
    <name type="scientific">Streptomyces indiaensis</name>
    <dbReference type="NCBI Taxonomy" id="284033"/>
    <lineage>
        <taxon>Bacteria</taxon>
        <taxon>Bacillati</taxon>
        <taxon>Actinomycetota</taxon>
        <taxon>Actinomycetes</taxon>
        <taxon>Kitasatosporales</taxon>
        <taxon>Streptomycetaceae</taxon>
        <taxon>Streptomyces</taxon>
    </lineage>
</organism>
<feature type="region of interest" description="Disordered" evidence="1">
    <location>
        <begin position="41"/>
        <end position="66"/>
    </location>
</feature>
<sequence>MAFRERLVTVHELRFVILTVTSVPALAYVMNLSGRAATIGAASRRPEPVSPARHPSSAGSGSPCPARHLRRRALQVAAAPRVRTLARPVGRRQQLRRRPRQDDLPQNLTITCAAVVLAGCEGDLLRKGLPWSLGLLRVMCLIVVGRSTPVLGWTLP</sequence>
<dbReference type="EMBL" id="BAAART010000179">
    <property type="protein sequence ID" value="GAA2256610.1"/>
    <property type="molecule type" value="Genomic_DNA"/>
</dbReference>
<feature type="compositionally biased region" description="Low complexity" evidence="1">
    <location>
        <begin position="55"/>
        <end position="66"/>
    </location>
</feature>
<protein>
    <submittedName>
        <fullName evidence="2">Uncharacterized protein</fullName>
    </submittedName>
</protein>
<accession>A0ABN3EFQ3</accession>
<comment type="caution">
    <text evidence="2">The sequence shown here is derived from an EMBL/GenBank/DDBJ whole genome shotgun (WGS) entry which is preliminary data.</text>
</comment>
<name>A0ABN3EFQ3_9ACTN</name>
<evidence type="ECO:0000256" key="1">
    <source>
        <dbReference type="SAM" id="MobiDB-lite"/>
    </source>
</evidence>
<keyword evidence="3" id="KW-1185">Reference proteome</keyword>
<evidence type="ECO:0000313" key="3">
    <source>
        <dbReference type="Proteomes" id="UP001501474"/>
    </source>
</evidence>
<dbReference type="Proteomes" id="UP001501474">
    <property type="component" value="Unassembled WGS sequence"/>
</dbReference>
<proteinExistence type="predicted"/>